<evidence type="ECO:0000313" key="13">
    <source>
        <dbReference type="EMBL" id="KAG7480179.1"/>
    </source>
</evidence>
<gene>
    <name evidence="13" type="ORF">JOB18_045295</name>
</gene>
<evidence type="ECO:0000313" key="14">
    <source>
        <dbReference type="Proteomes" id="UP000693946"/>
    </source>
</evidence>
<evidence type="ECO:0000256" key="5">
    <source>
        <dbReference type="ARBA" id="ARBA00022846"/>
    </source>
</evidence>
<comment type="caution">
    <text evidence="13">The sequence shown here is derived from an EMBL/GenBank/DDBJ whole genome shotgun (WGS) entry which is preliminary data.</text>
</comment>
<evidence type="ECO:0000256" key="12">
    <source>
        <dbReference type="SAM" id="Coils"/>
    </source>
</evidence>
<dbReference type="EMBL" id="JAGKHQ010000020">
    <property type="protein sequence ID" value="KAG7480179.1"/>
    <property type="molecule type" value="Genomic_DNA"/>
</dbReference>
<evidence type="ECO:0000256" key="6">
    <source>
        <dbReference type="ARBA" id="ARBA00023054"/>
    </source>
</evidence>
<dbReference type="PANTHER" id="PTHR28656:SF1">
    <property type="entry name" value="COILED-COIL DOMAIN-CONTAINING PROTEIN 153"/>
    <property type="match status" value="1"/>
</dbReference>
<organism evidence="13 14">
    <name type="scientific">Solea senegalensis</name>
    <name type="common">Senegalese sole</name>
    <dbReference type="NCBI Taxonomy" id="28829"/>
    <lineage>
        <taxon>Eukaryota</taxon>
        <taxon>Metazoa</taxon>
        <taxon>Chordata</taxon>
        <taxon>Craniata</taxon>
        <taxon>Vertebrata</taxon>
        <taxon>Euteleostomi</taxon>
        <taxon>Actinopterygii</taxon>
        <taxon>Neopterygii</taxon>
        <taxon>Teleostei</taxon>
        <taxon>Neoteleostei</taxon>
        <taxon>Acanthomorphata</taxon>
        <taxon>Carangaria</taxon>
        <taxon>Pleuronectiformes</taxon>
        <taxon>Pleuronectoidei</taxon>
        <taxon>Soleidae</taxon>
        <taxon>Solea</taxon>
    </lineage>
</organism>
<dbReference type="PANTHER" id="PTHR28656">
    <property type="entry name" value="COILED-COIL DOMAIN-CONTAINING PROTEIN 153"/>
    <property type="match status" value="1"/>
</dbReference>
<keyword evidence="8" id="KW-0206">Cytoskeleton</keyword>
<evidence type="ECO:0000256" key="4">
    <source>
        <dbReference type="ARBA" id="ARBA00022490"/>
    </source>
</evidence>
<feature type="coiled-coil region" evidence="12">
    <location>
        <begin position="53"/>
        <end position="162"/>
    </location>
</feature>
<sequence>MPPKKKPKKTKKTTKKIQERIAAGDNDLEAKYRRGVLDIAILQDHIALQCESVKMVQSDRIDLRRRMRDMEQKLEHERQDYRDVNSDFSRQYKTMQIELTNKVKRLETEVNELNEELALCQEVLRREKRERQQMEQEKDATIADLRHKLDNMEIDYEKILHDTLDSLTCQLSVARQGLEDKSPTLHQNYKGLLSELGQNALEF</sequence>
<accession>A0AAV6Q2M2</accession>
<evidence type="ECO:0000256" key="8">
    <source>
        <dbReference type="ARBA" id="ARBA00023212"/>
    </source>
</evidence>
<comment type="function">
    <text evidence="1">Component of the nexin-dynein regulatory complex (N-DRC), a key regulator of ciliary/flagellar motility which maintains the alignment and integrity of the distal axoneme and regulates microtubule sliding in motile axonemes.</text>
</comment>
<keyword evidence="9" id="KW-0966">Cell projection</keyword>
<keyword evidence="5" id="KW-0282">Flagellum</keyword>
<comment type="similarity">
    <text evidence="10">Belongs to the DRC12 family.</text>
</comment>
<evidence type="ECO:0000256" key="7">
    <source>
        <dbReference type="ARBA" id="ARBA00023069"/>
    </source>
</evidence>
<comment type="subcellular location">
    <subcellularLocation>
        <location evidence="2">Cytoplasm</location>
        <location evidence="2">Cytoskeleton</location>
        <location evidence="2">Flagellum axoneme</location>
    </subcellularLocation>
</comment>
<dbReference type="AlphaFoldDB" id="A0AAV6Q2M2"/>
<evidence type="ECO:0000256" key="10">
    <source>
        <dbReference type="ARBA" id="ARBA00044754"/>
    </source>
</evidence>
<keyword evidence="14" id="KW-1185">Reference proteome</keyword>
<keyword evidence="6 12" id="KW-0175">Coiled coil</keyword>
<dbReference type="InterPro" id="IPR033585">
    <property type="entry name" value="DRC12-like"/>
</dbReference>
<comment type="subunit">
    <text evidence="3">Component of the nexin-dynein regulatory complex (N-DRC).</text>
</comment>
<evidence type="ECO:0000256" key="1">
    <source>
        <dbReference type="ARBA" id="ARBA00003029"/>
    </source>
</evidence>
<reference evidence="13 14" key="1">
    <citation type="journal article" date="2021" name="Sci. Rep.">
        <title>Chromosome anchoring in Senegalese sole (Solea senegalensis) reveals sex-associated markers and genome rearrangements in flatfish.</title>
        <authorList>
            <person name="Guerrero-Cozar I."/>
            <person name="Gomez-Garrido J."/>
            <person name="Berbel C."/>
            <person name="Martinez-Blanch J.F."/>
            <person name="Alioto T."/>
            <person name="Claros M.G."/>
            <person name="Gagnaire P.A."/>
            <person name="Manchado M."/>
        </authorList>
    </citation>
    <scope>NUCLEOTIDE SEQUENCE [LARGE SCALE GENOMIC DNA]</scope>
    <source>
        <strain evidence="13">Sse05_10M</strain>
    </source>
</reference>
<protein>
    <recommendedName>
        <fullName evidence="11">Dynein regulatory complex protein 12</fullName>
    </recommendedName>
</protein>
<evidence type="ECO:0000256" key="3">
    <source>
        <dbReference type="ARBA" id="ARBA00011248"/>
    </source>
</evidence>
<keyword evidence="7" id="KW-0969">Cilium</keyword>
<dbReference type="Proteomes" id="UP000693946">
    <property type="component" value="Linkage Group LG8"/>
</dbReference>
<name>A0AAV6Q2M2_SOLSE</name>
<keyword evidence="4" id="KW-0963">Cytoplasm</keyword>
<proteinExistence type="inferred from homology"/>
<evidence type="ECO:0000256" key="9">
    <source>
        <dbReference type="ARBA" id="ARBA00023273"/>
    </source>
</evidence>
<evidence type="ECO:0000256" key="11">
    <source>
        <dbReference type="ARBA" id="ARBA00044800"/>
    </source>
</evidence>
<evidence type="ECO:0000256" key="2">
    <source>
        <dbReference type="ARBA" id="ARBA00004611"/>
    </source>
</evidence>